<accession>A0ABD5PKI5</accession>
<evidence type="ECO:0000313" key="3">
    <source>
        <dbReference type="Proteomes" id="UP001595898"/>
    </source>
</evidence>
<proteinExistence type="predicted"/>
<dbReference type="Pfam" id="PF25934">
    <property type="entry name" value="DUF7979"/>
    <property type="match status" value="1"/>
</dbReference>
<evidence type="ECO:0000313" key="2">
    <source>
        <dbReference type="EMBL" id="MFC4541067.1"/>
    </source>
</evidence>
<keyword evidence="3" id="KW-1185">Reference proteome</keyword>
<reference evidence="2 3" key="1">
    <citation type="journal article" date="2019" name="Int. J. Syst. Evol. Microbiol.">
        <title>The Global Catalogue of Microorganisms (GCM) 10K type strain sequencing project: providing services to taxonomists for standard genome sequencing and annotation.</title>
        <authorList>
            <consortium name="The Broad Institute Genomics Platform"/>
            <consortium name="The Broad Institute Genome Sequencing Center for Infectious Disease"/>
            <person name="Wu L."/>
            <person name="Ma J."/>
        </authorList>
    </citation>
    <scope>NUCLEOTIDE SEQUENCE [LARGE SCALE GENOMIC DNA]</scope>
    <source>
        <strain evidence="2 3">WLHS5</strain>
    </source>
</reference>
<organism evidence="2 3">
    <name type="scientific">Halosolutus amylolyticus</name>
    <dbReference type="NCBI Taxonomy" id="2932267"/>
    <lineage>
        <taxon>Archaea</taxon>
        <taxon>Methanobacteriati</taxon>
        <taxon>Methanobacteriota</taxon>
        <taxon>Stenosarchaea group</taxon>
        <taxon>Halobacteria</taxon>
        <taxon>Halobacteriales</taxon>
        <taxon>Natrialbaceae</taxon>
        <taxon>Halosolutus</taxon>
    </lineage>
</organism>
<gene>
    <name evidence="2" type="ORF">ACFO5R_03875</name>
</gene>
<feature type="domain" description="DUF7979" evidence="1">
    <location>
        <begin position="33"/>
        <end position="102"/>
    </location>
</feature>
<protein>
    <recommendedName>
        <fullName evidence="1">DUF7979 domain-containing protein</fullName>
    </recommendedName>
</protein>
<dbReference type="EMBL" id="JBHSFA010000002">
    <property type="protein sequence ID" value="MFC4541067.1"/>
    <property type="molecule type" value="Genomic_DNA"/>
</dbReference>
<dbReference type="AlphaFoldDB" id="A0ABD5PKI5"/>
<dbReference type="Proteomes" id="UP001595898">
    <property type="component" value="Unassembled WGS sequence"/>
</dbReference>
<dbReference type="PROSITE" id="PS51257">
    <property type="entry name" value="PROKAR_LIPOPROTEIN"/>
    <property type="match status" value="1"/>
</dbReference>
<comment type="caution">
    <text evidence="2">The sequence shown here is derived from an EMBL/GenBank/DDBJ whole genome shotgun (WGS) entry which is preliminary data.</text>
</comment>
<dbReference type="InterPro" id="IPR058285">
    <property type="entry name" value="DUF7979"/>
</dbReference>
<sequence length="114" mass="12592">MNRRSILAGVAFSSVVAGCTADQSSTPTCHLMHEVVGASDDYGDPIETYRYETLSDDARQAFDRALADGSYATTDQHLDPPEFRYWDTSTVYAVHFRSETHVLLTYTGAGCDDE</sequence>
<evidence type="ECO:0000259" key="1">
    <source>
        <dbReference type="Pfam" id="PF25934"/>
    </source>
</evidence>
<name>A0ABD5PKI5_9EURY</name>
<dbReference type="RefSeq" id="WP_250139215.1">
    <property type="nucleotide sequence ID" value="NZ_JALIQP010000001.1"/>
</dbReference>